<dbReference type="GO" id="GO:0019632">
    <property type="term" value="P:shikimate metabolic process"/>
    <property type="evidence" value="ECO:0007669"/>
    <property type="project" value="TreeGrafter"/>
</dbReference>
<keyword evidence="2" id="KW-0560">Oxidoreductase</keyword>
<dbReference type="InterPro" id="IPR036291">
    <property type="entry name" value="NAD(P)-bd_dom_sf"/>
</dbReference>
<dbReference type="PANTHER" id="PTHR21089:SF1">
    <property type="entry name" value="BIFUNCTIONAL 3-DEHYDROQUINATE DEHYDRATASE_SHIKIMATE DEHYDROGENASE, CHLOROPLASTIC"/>
    <property type="match status" value="1"/>
</dbReference>
<evidence type="ECO:0000313" key="3">
    <source>
        <dbReference type="Proteomes" id="UP000050509"/>
    </source>
</evidence>
<proteinExistence type="predicted"/>
<keyword evidence="3" id="KW-1185">Reference proteome</keyword>
<dbReference type="GO" id="GO:0004764">
    <property type="term" value="F:shikimate 3-dehydrogenase (NADP+) activity"/>
    <property type="evidence" value="ECO:0007669"/>
    <property type="project" value="UniProtKB-EC"/>
</dbReference>
<evidence type="ECO:0000259" key="1">
    <source>
        <dbReference type="Pfam" id="PF18317"/>
    </source>
</evidence>
<dbReference type="InterPro" id="IPR041121">
    <property type="entry name" value="SDH_C"/>
</dbReference>
<dbReference type="GO" id="GO:0009423">
    <property type="term" value="P:chorismate biosynthetic process"/>
    <property type="evidence" value="ECO:0007669"/>
    <property type="project" value="TreeGrafter"/>
</dbReference>
<gene>
    <name evidence="2" type="primary">aroE</name>
    <name evidence="2" type="ORF">SE17_35770</name>
</gene>
<dbReference type="SUPFAM" id="SSF51735">
    <property type="entry name" value="NAD(P)-binding Rossmann-fold domains"/>
    <property type="match status" value="1"/>
</dbReference>
<dbReference type="AlphaFoldDB" id="A0A0P9EX24"/>
<name>A0A0P9EX24_9CHLR</name>
<reference evidence="2 3" key="1">
    <citation type="submission" date="2015-09" db="EMBL/GenBank/DDBJ databases">
        <title>Draft genome sequence of Kouleothrix aurantiaca JCM 19913.</title>
        <authorList>
            <person name="Hemp J."/>
        </authorList>
    </citation>
    <scope>NUCLEOTIDE SEQUENCE [LARGE SCALE GENOMIC DNA]</scope>
    <source>
        <strain evidence="2 3">COM-B</strain>
    </source>
</reference>
<sequence length="79" mass="8649">ATSLGWHGDETPLAGDLIPADALVFDMIYRQTRLLREAAARGARTLDGSHMLVRQAALAFERWTGRAAPLDVMRAAMRA</sequence>
<dbReference type="PANTHER" id="PTHR21089">
    <property type="entry name" value="SHIKIMATE DEHYDROGENASE"/>
    <property type="match status" value="1"/>
</dbReference>
<dbReference type="Gene3D" id="3.40.50.720">
    <property type="entry name" value="NAD(P)-binding Rossmann-like Domain"/>
    <property type="match status" value="1"/>
</dbReference>
<comment type="caution">
    <text evidence="2">The sequence shown here is derived from an EMBL/GenBank/DDBJ whole genome shotgun (WGS) entry which is preliminary data.</text>
</comment>
<protein>
    <submittedName>
        <fullName evidence="2">Shikimate dehydrogenase</fullName>
        <ecNumber evidence="2">1.1.1.25</ecNumber>
    </submittedName>
</protein>
<dbReference type="Proteomes" id="UP000050509">
    <property type="component" value="Unassembled WGS sequence"/>
</dbReference>
<dbReference type="EMBL" id="LJCR01002345">
    <property type="protein sequence ID" value="KPV48864.1"/>
    <property type="molecule type" value="Genomic_DNA"/>
</dbReference>
<evidence type="ECO:0000313" key="2">
    <source>
        <dbReference type="EMBL" id="KPV48864.1"/>
    </source>
</evidence>
<feature type="non-terminal residue" evidence="2">
    <location>
        <position position="1"/>
    </location>
</feature>
<dbReference type="EC" id="1.1.1.25" evidence="2"/>
<dbReference type="Pfam" id="PF18317">
    <property type="entry name" value="SDH_C"/>
    <property type="match status" value="1"/>
</dbReference>
<feature type="domain" description="SDH C-terminal" evidence="1">
    <location>
        <begin position="48"/>
        <end position="78"/>
    </location>
</feature>
<dbReference type="GO" id="GO:0050661">
    <property type="term" value="F:NADP binding"/>
    <property type="evidence" value="ECO:0007669"/>
    <property type="project" value="TreeGrafter"/>
</dbReference>
<accession>A0A0P9EX24</accession>
<dbReference type="PATRIC" id="fig|186479.3.peg.4641"/>
<dbReference type="GO" id="GO:0005829">
    <property type="term" value="C:cytosol"/>
    <property type="evidence" value="ECO:0007669"/>
    <property type="project" value="TreeGrafter"/>
</dbReference>
<organism evidence="2 3">
    <name type="scientific">Kouleothrix aurantiaca</name>
    <dbReference type="NCBI Taxonomy" id="186479"/>
    <lineage>
        <taxon>Bacteria</taxon>
        <taxon>Bacillati</taxon>
        <taxon>Chloroflexota</taxon>
        <taxon>Chloroflexia</taxon>
        <taxon>Chloroflexales</taxon>
        <taxon>Roseiflexineae</taxon>
        <taxon>Roseiflexaceae</taxon>
        <taxon>Kouleothrix</taxon>
    </lineage>
</organism>
<dbReference type="InterPro" id="IPR022893">
    <property type="entry name" value="Shikimate_DH_fam"/>
</dbReference>